<dbReference type="GO" id="GO:0030686">
    <property type="term" value="C:90S preribosome"/>
    <property type="evidence" value="ECO:0007669"/>
    <property type="project" value="TreeGrafter"/>
</dbReference>
<feature type="compositionally biased region" description="Basic residues" evidence="2">
    <location>
        <begin position="207"/>
        <end position="221"/>
    </location>
</feature>
<keyword evidence="1" id="KW-0175">Coiled coil</keyword>
<evidence type="ECO:0000259" key="3">
    <source>
        <dbReference type="Pfam" id="PF09073"/>
    </source>
</evidence>
<sequence length="260" mass="28917">PIVIDLENPRIMSDDEQAQSPPISWKEYLADMQKEPGSRKQFRELRQTIKKARSFMARKAVRNLKAAKSRVKSDSPENISEKVSLKHVKSVERFEKTKMLIKALDLDLAAVVAMLKLTGKCDEASAISADQTADLSATITSLLSSSVVNSVMHRLSGKTPRDDDHSHDILSQDESDDSEDQVDDVDVLPRKNRPGQRARQALLAKKFGKSAHHISKPKNSAKRPQITEPVVDEEVHPSWAAAKKRKAESGVKFGGTKITF</sequence>
<dbReference type="GO" id="GO:0005634">
    <property type="term" value="C:nucleus"/>
    <property type="evidence" value="ECO:0007669"/>
    <property type="project" value="TreeGrafter"/>
</dbReference>
<accession>A0A0H5R930</accession>
<evidence type="ECO:0000256" key="2">
    <source>
        <dbReference type="SAM" id="MobiDB-lite"/>
    </source>
</evidence>
<dbReference type="PANTHER" id="PTHR23325">
    <property type="entry name" value="SERUM RESPONSE FACTOR-BINDING"/>
    <property type="match status" value="1"/>
</dbReference>
<dbReference type="Pfam" id="PF09073">
    <property type="entry name" value="BUD22"/>
    <property type="match status" value="1"/>
</dbReference>
<feature type="domain" description="Bud22" evidence="3">
    <location>
        <begin position="173"/>
        <end position="223"/>
    </location>
</feature>
<dbReference type="PANTHER" id="PTHR23325:SF1">
    <property type="entry name" value="SERUM RESPONSE FACTOR-BINDING PROTEIN 1"/>
    <property type="match status" value="1"/>
</dbReference>
<proteinExistence type="predicted"/>
<evidence type="ECO:0000313" key="4">
    <source>
        <dbReference type="EMBL" id="CRZ10635.1"/>
    </source>
</evidence>
<protein>
    <recommendedName>
        <fullName evidence="3">Bud22 domain-containing protein</fullName>
    </recommendedName>
</protein>
<name>A0A0H5R930_9EUKA</name>
<reference evidence="4" key="1">
    <citation type="submission" date="2015-04" db="EMBL/GenBank/DDBJ databases">
        <title>The genome sequence of the plant pathogenic Rhizarian Plasmodiophora brassicae reveals insights in its biotrophic life cycle and the origin of chitin synthesis.</title>
        <authorList>
            <person name="Schwelm A."/>
            <person name="Fogelqvist J."/>
            <person name="Knaust A."/>
            <person name="Julke S."/>
            <person name="Lilja T."/>
            <person name="Dhandapani V."/>
            <person name="Bonilla-Rosso G."/>
            <person name="Karlsson M."/>
            <person name="Shevchenko A."/>
            <person name="Choi S.R."/>
            <person name="Kim H.G."/>
            <person name="Park J.Y."/>
            <person name="Lim Y.P."/>
            <person name="Ludwig-Muller J."/>
            <person name="Dixelius C."/>
        </authorList>
    </citation>
    <scope>NUCLEOTIDE SEQUENCE</scope>
    <source>
        <tissue evidence="4">Potato root galls</tissue>
    </source>
</reference>
<feature type="region of interest" description="Disordered" evidence="2">
    <location>
        <begin position="207"/>
        <end position="231"/>
    </location>
</feature>
<feature type="compositionally biased region" description="Acidic residues" evidence="2">
    <location>
        <begin position="171"/>
        <end position="183"/>
    </location>
</feature>
<dbReference type="InterPro" id="IPR015158">
    <property type="entry name" value="Bud22_dom"/>
</dbReference>
<dbReference type="AlphaFoldDB" id="A0A0H5R930"/>
<feature type="region of interest" description="Disordered" evidence="2">
    <location>
        <begin position="155"/>
        <end position="183"/>
    </location>
</feature>
<dbReference type="GO" id="GO:0030490">
    <property type="term" value="P:maturation of SSU-rRNA"/>
    <property type="evidence" value="ECO:0007669"/>
    <property type="project" value="TreeGrafter"/>
</dbReference>
<dbReference type="EMBL" id="HACM01010193">
    <property type="protein sequence ID" value="CRZ10635.1"/>
    <property type="molecule type" value="Transcribed_RNA"/>
</dbReference>
<feature type="region of interest" description="Disordered" evidence="2">
    <location>
        <begin position="1"/>
        <end position="20"/>
    </location>
</feature>
<dbReference type="InterPro" id="IPR037393">
    <property type="entry name" value="Bud22/SRFB1"/>
</dbReference>
<organism evidence="4">
    <name type="scientific">Spongospora subterranea</name>
    <dbReference type="NCBI Taxonomy" id="70186"/>
    <lineage>
        <taxon>Eukaryota</taxon>
        <taxon>Sar</taxon>
        <taxon>Rhizaria</taxon>
        <taxon>Endomyxa</taxon>
        <taxon>Phytomyxea</taxon>
        <taxon>Plasmodiophorida</taxon>
        <taxon>Plasmodiophoridae</taxon>
        <taxon>Spongospora</taxon>
    </lineage>
</organism>
<evidence type="ECO:0000256" key="1">
    <source>
        <dbReference type="ARBA" id="ARBA00023054"/>
    </source>
</evidence>
<feature type="compositionally biased region" description="Basic and acidic residues" evidence="2">
    <location>
        <begin position="159"/>
        <end position="170"/>
    </location>
</feature>
<feature type="non-terminal residue" evidence="4">
    <location>
        <position position="1"/>
    </location>
</feature>